<proteinExistence type="predicted"/>
<evidence type="ECO:0000313" key="2">
    <source>
        <dbReference type="Proteomes" id="UP000094714"/>
    </source>
</evidence>
<dbReference type="AlphaFoldDB" id="A0A1D7ZYL8"/>
<gene>
    <name evidence="1" type="ORF">LACFE_CDS1513</name>
</gene>
<accession>A0A1D7ZYL8</accession>
<organism evidence="1 2">
    <name type="scientific">Limosilactobacillus fermentum</name>
    <name type="common">Lactobacillus fermentum</name>
    <dbReference type="NCBI Taxonomy" id="1613"/>
    <lineage>
        <taxon>Bacteria</taxon>
        <taxon>Bacillati</taxon>
        <taxon>Bacillota</taxon>
        <taxon>Bacilli</taxon>
        <taxon>Lactobacillales</taxon>
        <taxon>Lactobacillaceae</taxon>
        <taxon>Limosilactobacillus</taxon>
    </lineage>
</organism>
<dbReference type="PATRIC" id="fig|1613.112.peg.1579"/>
<evidence type="ECO:0000313" key="1">
    <source>
        <dbReference type="EMBL" id="AOR74963.1"/>
    </source>
</evidence>
<sequence>MKNFENASSNKSNRGFSLNDFEELPKEVEQAMKPVKAEELGLVKDQSELGAGLEALRQR</sequence>
<reference evidence="1 2" key="1">
    <citation type="submission" date="2016-09" db="EMBL/GenBank/DDBJ databases">
        <title>Genome Sequence of the Lactobacillus fermentum strain NCC2970 (CNCM I-5068).</title>
        <authorList>
            <person name="Barretto C."/>
            <person name="Ngom-Bru C."/>
            <person name="Genevaz A."/>
            <person name="Fournier C."/>
            <person name="Moine D."/>
            <person name="Kassam M."/>
            <person name="Iltis A."/>
            <person name="Sagory-Zalkind P."/>
            <person name="Faucherand G."/>
            <person name="Descombes P."/>
            <person name="Duboux S."/>
        </authorList>
    </citation>
    <scope>NUCLEOTIDE SEQUENCE [LARGE SCALE GENOMIC DNA]</scope>
    <source>
        <strain evidence="1 2">NCC2970</strain>
    </source>
</reference>
<protein>
    <submittedName>
        <fullName evidence="1">Uncharacterized protein</fullName>
    </submittedName>
</protein>
<dbReference type="RefSeq" id="WP_015638760.1">
    <property type="nucleotide sequence ID" value="NZ_AP024320.1"/>
</dbReference>
<dbReference type="Proteomes" id="UP000094714">
    <property type="component" value="Chromosome"/>
</dbReference>
<name>A0A1D7ZYL8_LIMFE</name>
<dbReference type="EMBL" id="CP017151">
    <property type="protein sequence ID" value="AOR74963.1"/>
    <property type="molecule type" value="Genomic_DNA"/>
</dbReference>